<feature type="transmembrane region" description="Helical" evidence="1">
    <location>
        <begin position="89"/>
        <end position="105"/>
    </location>
</feature>
<protein>
    <submittedName>
        <fullName evidence="2">DUF3953 domain-containing protein</fullName>
    </submittedName>
</protein>
<dbReference type="InterPro" id="IPR025018">
    <property type="entry name" value="DUF3953"/>
</dbReference>
<keyword evidence="1" id="KW-1133">Transmembrane helix</keyword>
<feature type="transmembrane region" description="Helical" evidence="1">
    <location>
        <begin position="117"/>
        <end position="135"/>
    </location>
</feature>
<keyword evidence="1" id="KW-0472">Membrane</keyword>
<proteinExistence type="predicted"/>
<evidence type="ECO:0000256" key="1">
    <source>
        <dbReference type="SAM" id="Phobius"/>
    </source>
</evidence>
<dbReference type="Pfam" id="PF13129">
    <property type="entry name" value="DUF3953"/>
    <property type="match status" value="1"/>
</dbReference>
<sequence length="136" mass="15205">MVRWPRLIAMNALFRFWKMALNKILLISLSVAGVTLPQTRRLCGSWKCQYFRRGYLLIMKTTMAILGILVAAVLAAVSSYNLMTGEHNALFTQLLLGAMFLVLGFGECREKRKPTAIIAFLTSGFSLFVGIDILLS</sequence>
<keyword evidence="1" id="KW-0812">Transmembrane</keyword>
<dbReference type="EMBL" id="CP031092">
    <property type="protein sequence ID" value="AXF56080.1"/>
    <property type="molecule type" value="Genomic_DNA"/>
</dbReference>
<feature type="transmembrane region" description="Helical" evidence="1">
    <location>
        <begin position="57"/>
        <end position="77"/>
    </location>
</feature>
<organism evidence="2 3">
    <name type="scientific">Salicibibacter kimchii</name>
    <dbReference type="NCBI Taxonomy" id="2099786"/>
    <lineage>
        <taxon>Bacteria</taxon>
        <taxon>Bacillati</taxon>
        <taxon>Bacillota</taxon>
        <taxon>Bacilli</taxon>
        <taxon>Bacillales</taxon>
        <taxon>Bacillaceae</taxon>
        <taxon>Salicibibacter</taxon>
    </lineage>
</organism>
<evidence type="ECO:0000313" key="3">
    <source>
        <dbReference type="Proteomes" id="UP000252100"/>
    </source>
</evidence>
<name>A0A345BYP9_9BACI</name>
<accession>A0A345BYP9</accession>
<dbReference type="KEGG" id="rue:DT065_08605"/>
<evidence type="ECO:0000313" key="2">
    <source>
        <dbReference type="EMBL" id="AXF56080.1"/>
    </source>
</evidence>
<reference evidence="2 3" key="1">
    <citation type="journal article" date="2018" name="J. Microbiol.">
        <title>Salicibibacter kimchii gen. nov., sp. nov., a moderately halophilic and alkalitolerant bacterium in the family Bacillaceae, isolated from kimchi.</title>
        <authorList>
            <person name="Jang J.Y."/>
            <person name="Oh Y.J."/>
            <person name="Lim S.K."/>
            <person name="Park H.K."/>
            <person name="Lee C."/>
            <person name="Kim J.Y."/>
            <person name="Lee M.A."/>
            <person name="Choi H.J."/>
        </authorList>
    </citation>
    <scope>NUCLEOTIDE SEQUENCE [LARGE SCALE GENOMIC DNA]</scope>
    <source>
        <strain evidence="2 3">NKC1-1</strain>
    </source>
</reference>
<gene>
    <name evidence="2" type="ORF">DT065_08605</name>
</gene>
<dbReference type="Proteomes" id="UP000252100">
    <property type="component" value="Chromosome"/>
</dbReference>
<dbReference type="AlphaFoldDB" id="A0A345BYP9"/>
<keyword evidence="3" id="KW-1185">Reference proteome</keyword>